<evidence type="ECO:0000313" key="1">
    <source>
        <dbReference type="EMBL" id="MPN28501.1"/>
    </source>
</evidence>
<protein>
    <submittedName>
        <fullName evidence="1">Uncharacterized protein</fullName>
    </submittedName>
</protein>
<name>A0A645GNJ8_9ZZZZ</name>
<gene>
    <name evidence="1" type="ORF">SDC9_175943</name>
</gene>
<accession>A0A645GNJ8</accession>
<reference evidence="1" key="1">
    <citation type="submission" date="2019-08" db="EMBL/GenBank/DDBJ databases">
        <authorList>
            <person name="Kucharzyk K."/>
            <person name="Murdoch R.W."/>
            <person name="Higgins S."/>
            <person name="Loffler F."/>
        </authorList>
    </citation>
    <scope>NUCLEOTIDE SEQUENCE</scope>
</reference>
<sequence length="75" mass="8001">METDSGIKGGKLNGGFLLWCDSLAHNRPATNIDAAIREFEDGRELGELLTAEVPGFEPDRAKLGLASSSGLSKIR</sequence>
<organism evidence="1">
    <name type="scientific">bioreactor metagenome</name>
    <dbReference type="NCBI Taxonomy" id="1076179"/>
    <lineage>
        <taxon>unclassified sequences</taxon>
        <taxon>metagenomes</taxon>
        <taxon>ecological metagenomes</taxon>
    </lineage>
</organism>
<dbReference type="AlphaFoldDB" id="A0A645GNJ8"/>
<comment type="caution">
    <text evidence="1">The sequence shown here is derived from an EMBL/GenBank/DDBJ whole genome shotgun (WGS) entry which is preliminary data.</text>
</comment>
<proteinExistence type="predicted"/>
<dbReference type="EMBL" id="VSSQ01078819">
    <property type="protein sequence ID" value="MPN28501.1"/>
    <property type="molecule type" value="Genomic_DNA"/>
</dbReference>